<organism evidence="2 3">
    <name type="scientific">Scytonema millei VB511283</name>
    <dbReference type="NCBI Taxonomy" id="1245923"/>
    <lineage>
        <taxon>Bacteria</taxon>
        <taxon>Bacillati</taxon>
        <taxon>Cyanobacteriota</taxon>
        <taxon>Cyanophyceae</taxon>
        <taxon>Nostocales</taxon>
        <taxon>Scytonemataceae</taxon>
        <taxon>Scytonema</taxon>
    </lineage>
</organism>
<dbReference type="Proteomes" id="UP000031532">
    <property type="component" value="Unassembled WGS sequence"/>
</dbReference>
<dbReference type="OrthoDB" id="517164at2"/>
<reference evidence="2 3" key="1">
    <citation type="journal article" date="2015" name="Genome Announc.">
        <title>Draft Genome Sequence of the Terrestrial Cyanobacterium Scytonema millei VB511283, Isolated from Eastern India.</title>
        <authorList>
            <person name="Sen D."/>
            <person name="Chandrababunaidu M.M."/>
            <person name="Singh D."/>
            <person name="Sanghi N."/>
            <person name="Ghorai A."/>
            <person name="Mishra G.P."/>
            <person name="Madduluri M."/>
            <person name="Adhikary S.P."/>
            <person name="Tripathy S."/>
        </authorList>
    </citation>
    <scope>NUCLEOTIDE SEQUENCE [LARGE SCALE GENOMIC DNA]</scope>
    <source>
        <strain evidence="2 3">VB511283</strain>
    </source>
</reference>
<dbReference type="Pfam" id="PF11375">
    <property type="entry name" value="DUF3177"/>
    <property type="match status" value="1"/>
</dbReference>
<evidence type="ECO:0000313" key="3">
    <source>
        <dbReference type="Proteomes" id="UP000031532"/>
    </source>
</evidence>
<evidence type="ECO:0000256" key="1">
    <source>
        <dbReference type="SAM" id="Phobius"/>
    </source>
</evidence>
<sequence length="198" mass="22746">MQSDIWFRPLIWMDFRLALLFTVIAPLVLIIWAFVRKVQPMQHLLAIYWRVASLLAIALYVSIAPFQVGFLAGLMSRILIPLSLWFWIDLNEEIEDLPGSALKLSFNAWRWAVTLYCIIGAIAQLPSLQCAFSDKFLQDPLCQAWLEVPLVYKDIFHPNTQAGFLGFIGGMGLVVYVLYLIYFVFLKLGKQGRFAVRQ</sequence>
<proteinExistence type="predicted"/>
<gene>
    <name evidence="2" type="ORF">QH73_0016225</name>
</gene>
<comment type="caution">
    <text evidence="2">The sequence shown here is derived from an EMBL/GenBank/DDBJ whole genome shotgun (WGS) entry which is preliminary data.</text>
</comment>
<dbReference type="InterPro" id="IPR021515">
    <property type="entry name" value="DUF3177"/>
</dbReference>
<feature type="transmembrane region" description="Helical" evidence="1">
    <location>
        <begin position="47"/>
        <end position="64"/>
    </location>
</feature>
<dbReference type="RefSeq" id="WP_039717134.1">
    <property type="nucleotide sequence ID" value="NZ_JTJC03000004.1"/>
</dbReference>
<evidence type="ECO:0000313" key="2">
    <source>
        <dbReference type="EMBL" id="NHC36172.1"/>
    </source>
</evidence>
<keyword evidence="1" id="KW-1133">Transmembrane helix</keyword>
<keyword evidence="1" id="KW-0812">Transmembrane</keyword>
<keyword evidence="1" id="KW-0472">Membrane</keyword>
<dbReference type="EMBL" id="JTJC03000004">
    <property type="protein sequence ID" value="NHC36172.1"/>
    <property type="molecule type" value="Genomic_DNA"/>
</dbReference>
<feature type="transmembrane region" description="Helical" evidence="1">
    <location>
        <begin position="162"/>
        <end position="185"/>
    </location>
</feature>
<dbReference type="AlphaFoldDB" id="A0A9X5E6M3"/>
<accession>A0A9X5E6M3</accession>
<keyword evidence="3" id="KW-1185">Reference proteome</keyword>
<name>A0A9X5E6M3_9CYAN</name>
<protein>
    <submittedName>
        <fullName evidence="2">DUF3177 family protein</fullName>
    </submittedName>
</protein>
<feature type="transmembrane region" description="Helical" evidence="1">
    <location>
        <begin position="15"/>
        <end position="35"/>
    </location>
</feature>